<comment type="subcellular location">
    <subcellularLocation>
        <location evidence="1">Membrane</location>
        <topology evidence="1">Lipid-anchor</topology>
    </subcellularLocation>
</comment>
<sequence>MIRMPALLRGLAASAFVLAFSAHGQGAPLKIGVTPGAIADSINTAAADANRQGLPVEVIEFSEWRGPNTALAAGDLDVNYFQHLPFLANAVREGKYDFKPVAIGLLPNVGLFSLKFDDIRQVPEGARVAVASDPANQGRGLLLLQQAGLLRLKPGIEGNVSLADIAENPRRLRFVEIEGPQLVRSLEDVDLAYGVTSHYVAAGKADVAARHGLLFSGVEDGRWAIHFVTRADNADDPRIARFVQIYQTSPAVRERIHASYASNEKFYALPWLERSPPPTR</sequence>
<gene>
    <name evidence="8" type="ORF">FOZ76_12225</name>
</gene>
<dbReference type="EMBL" id="VLTJ01000024">
    <property type="protein sequence ID" value="TSH94485.1"/>
    <property type="molecule type" value="Genomic_DNA"/>
</dbReference>
<keyword evidence="9" id="KW-1185">Reference proteome</keyword>
<dbReference type="SUPFAM" id="SSF53850">
    <property type="entry name" value="Periplasmic binding protein-like II"/>
    <property type="match status" value="1"/>
</dbReference>
<feature type="signal peptide" evidence="7">
    <location>
        <begin position="1"/>
        <end position="26"/>
    </location>
</feature>
<dbReference type="RefSeq" id="WP_143948546.1">
    <property type="nucleotide sequence ID" value="NZ_BAABMB010000001.1"/>
</dbReference>
<evidence type="ECO:0000256" key="7">
    <source>
        <dbReference type="SAM" id="SignalP"/>
    </source>
</evidence>
<dbReference type="Proteomes" id="UP000318405">
    <property type="component" value="Unassembled WGS sequence"/>
</dbReference>
<evidence type="ECO:0000256" key="6">
    <source>
        <dbReference type="ARBA" id="ARBA00023288"/>
    </source>
</evidence>
<feature type="chain" id="PRO_5021905532" evidence="7">
    <location>
        <begin position="27"/>
        <end position="280"/>
    </location>
</feature>
<comment type="similarity">
    <text evidence="2">Belongs to the NlpA lipoprotein family.</text>
</comment>
<protein>
    <submittedName>
        <fullName evidence="8">MetQ/NlpA family ABC transporter substrate-binding protein</fullName>
    </submittedName>
</protein>
<dbReference type="PANTHER" id="PTHR30429">
    <property type="entry name" value="D-METHIONINE-BINDING LIPOPROTEIN METQ"/>
    <property type="match status" value="1"/>
</dbReference>
<evidence type="ECO:0000256" key="2">
    <source>
        <dbReference type="ARBA" id="ARBA00008973"/>
    </source>
</evidence>
<evidence type="ECO:0000313" key="8">
    <source>
        <dbReference type="EMBL" id="TSH94485.1"/>
    </source>
</evidence>
<evidence type="ECO:0000313" key="9">
    <source>
        <dbReference type="Proteomes" id="UP000318405"/>
    </source>
</evidence>
<accession>A0A556ANM5</accession>
<name>A0A556ANM5_9BURK</name>
<evidence type="ECO:0000256" key="3">
    <source>
        <dbReference type="ARBA" id="ARBA00022729"/>
    </source>
</evidence>
<keyword evidence="5" id="KW-0564">Palmitate</keyword>
<reference evidence="8 9" key="1">
    <citation type="submission" date="2019-07" db="EMBL/GenBank/DDBJ databases">
        <title>Qingshengfaniella alkalisoli gen. nov., sp. nov., isolated from saline soil.</title>
        <authorList>
            <person name="Xu L."/>
            <person name="Huang X.-X."/>
            <person name="Sun J.-Q."/>
        </authorList>
    </citation>
    <scope>NUCLEOTIDE SEQUENCE [LARGE SCALE GENOMIC DNA]</scope>
    <source>
        <strain evidence="8 9">DSM 27279</strain>
    </source>
</reference>
<dbReference type="GO" id="GO:0016020">
    <property type="term" value="C:membrane"/>
    <property type="evidence" value="ECO:0007669"/>
    <property type="project" value="UniProtKB-SubCell"/>
</dbReference>
<dbReference type="AlphaFoldDB" id="A0A556ANM5"/>
<evidence type="ECO:0000256" key="1">
    <source>
        <dbReference type="ARBA" id="ARBA00004635"/>
    </source>
</evidence>
<dbReference type="OrthoDB" id="9812878at2"/>
<dbReference type="PANTHER" id="PTHR30429:SF1">
    <property type="entry name" value="D-METHIONINE-BINDING LIPOPROTEIN METQ-RELATED"/>
    <property type="match status" value="1"/>
</dbReference>
<comment type="caution">
    <text evidence="8">The sequence shown here is derived from an EMBL/GenBank/DDBJ whole genome shotgun (WGS) entry which is preliminary data.</text>
</comment>
<keyword evidence="3 7" id="KW-0732">Signal</keyword>
<keyword evidence="6" id="KW-0449">Lipoprotein</keyword>
<proteinExistence type="inferred from homology"/>
<dbReference type="Gene3D" id="3.40.190.10">
    <property type="entry name" value="Periplasmic binding protein-like II"/>
    <property type="match status" value="2"/>
</dbReference>
<dbReference type="InterPro" id="IPR004872">
    <property type="entry name" value="Lipoprotein_NlpA"/>
</dbReference>
<dbReference type="Pfam" id="PF03180">
    <property type="entry name" value="Lipoprotein_9"/>
    <property type="match status" value="1"/>
</dbReference>
<evidence type="ECO:0000256" key="5">
    <source>
        <dbReference type="ARBA" id="ARBA00023139"/>
    </source>
</evidence>
<keyword evidence="4" id="KW-0472">Membrane</keyword>
<evidence type="ECO:0000256" key="4">
    <source>
        <dbReference type="ARBA" id="ARBA00023136"/>
    </source>
</evidence>
<organism evidence="8 9">
    <name type="scientific">Verticiella sediminum</name>
    <dbReference type="NCBI Taxonomy" id="1247510"/>
    <lineage>
        <taxon>Bacteria</taxon>
        <taxon>Pseudomonadati</taxon>
        <taxon>Pseudomonadota</taxon>
        <taxon>Betaproteobacteria</taxon>
        <taxon>Burkholderiales</taxon>
        <taxon>Alcaligenaceae</taxon>
        <taxon>Verticiella</taxon>
    </lineage>
</organism>